<feature type="transmembrane region" description="Helical" evidence="8">
    <location>
        <begin position="252"/>
        <end position="274"/>
    </location>
</feature>
<dbReference type="Proteomes" id="UP000585474">
    <property type="component" value="Unassembled WGS sequence"/>
</dbReference>
<dbReference type="Pfam" id="PF00854">
    <property type="entry name" value="PTR2"/>
    <property type="match status" value="1"/>
</dbReference>
<reference evidence="9 10" key="1">
    <citation type="submission" date="2019-07" db="EMBL/GenBank/DDBJ databases">
        <title>De Novo Assembly of kiwifruit Actinidia rufa.</title>
        <authorList>
            <person name="Sugita-Konishi S."/>
            <person name="Sato K."/>
            <person name="Mori E."/>
            <person name="Abe Y."/>
            <person name="Kisaki G."/>
            <person name="Hamano K."/>
            <person name="Suezawa K."/>
            <person name="Otani M."/>
            <person name="Fukuda T."/>
            <person name="Manabe T."/>
            <person name="Gomi K."/>
            <person name="Tabuchi M."/>
            <person name="Akimitsu K."/>
            <person name="Kataoka I."/>
        </authorList>
    </citation>
    <scope>NUCLEOTIDE SEQUENCE [LARGE SCALE GENOMIC DNA]</scope>
    <source>
        <strain evidence="10">cv. Fuchu</strain>
    </source>
</reference>
<organism evidence="9 10">
    <name type="scientific">Actinidia rufa</name>
    <dbReference type="NCBI Taxonomy" id="165716"/>
    <lineage>
        <taxon>Eukaryota</taxon>
        <taxon>Viridiplantae</taxon>
        <taxon>Streptophyta</taxon>
        <taxon>Embryophyta</taxon>
        <taxon>Tracheophyta</taxon>
        <taxon>Spermatophyta</taxon>
        <taxon>Magnoliopsida</taxon>
        <taxon>eudicotyledons</taxon>
        <taxon>Gunneridae</taxon>
        <taxon>Pentapetalae</taxon>
        <taxon>asterids</taxon>
        <taxon>Ericales</taxon>
        <taxon>Actinidiaceae</taxon>
        <taxon>Actinidia</taxon>
    </lineage>
</organism>
<comment type="similarity">
    <text evidence="2">Belongs to the major facilitator superfamily. Proton-dependent oligopeptide transporter (POT/PTR) (TC 2.A.17) family.</text>
</comment>
<feature type="transmembrane region" description="Helical" evidence="8">
    <location>
        <begin position="168"/>
        <end position="190"/>
    </location>
</feature>
<evidence type="ECO:0000313" key="10">
    <source>
        <dbReference type="Proteomes" id="UP000585474"/>
    </source>
</evidence>
<dbReference type="PANTHER" id="PTHR11654">
    <property type="entry name" value="OLIGOPEPTIDE TRANSPORTER-RELATED"/>
    <property type="match status" value="1"/>
</dbReference>
<comment type="caution">
    <text evidence="9">The sequence shown here is derived from an EMBL/GenBank/DDBJ whole genome shotgun (WGS) entry which is preliminary data.</text>
</comment>
<proteinExistence type="inferred from homology"/>
<evidence type="ECO:0000256" key="6">
    <source>
        <dbReference type="ARBA" id="ARBA00044504"/>
    </source>
</evidence>
<evidence type="ECO:0000256" key="5">
    <source>
        <dbReference type="ARBA" id="ARBA00023136"/>
    </source>
</evidence>
<sequence>MFGSRFYYCRVRPQGSPFTGLACVVVAAIRKRKKILLSLKSEDDYHRAHDEEATVVASTPTTTFKKHWTGWLDHKFVEAMHIAASRRSTNPNQALSTMIHRHIPKHPTSHPKQLSHPPSPHHGLAPRTPLQNPTGRIGIGHVLCVLSMAVSAAVEFRRLKTAQDGSNSIVPMSVIWLVPQLALAGIGEAFHFPGNTALFYQEFPSALKSTATAIVAMFIGIAYYLSTALFGVVRRATGWLPNDINQGRMDHVYWVLFVVGVVNFGYYLVCAWLYKYQGQEKLADQSSTSNK</sequence>
<keyword evidence="4 8" id="KW-1133">Transmembrane helix</keyword>
<dbReference type="OrthoDB" id="8904098at2759"/>
<comment type="subcellular location">
    <subcellularLocation>
        <location evidence="1">Membrane</location>
        <topology evidence="1">Multi-pass membrane protein</topology>
    </subcellularLocation>
</comment>
<dbReference type="InterPro" id="IPR036259">
    <property type="entry name" value="MFS_trans_sf"/>
</dbReference>
<dbReference type="GO" id="GO:0016020">
    <property type="term" value="C:membrane"/>
    <property type="evidence" value="ECO:0007669"/>
    <property type="project" value="UniProtKB-SubCell"/>
</dbReference>
<dbReference type="AlphaFoldDB" id="A0A7J0HC47"/>
<dbReference type="SUPFAM" id="SSF103473">
    <property type="entry name" value="MFS general substrate transporter"/>
    <property type="match status" value="1"/>
</dbReference>
<feature type="transmembrane region" description="Helical" evidence="8">
    <location>
        <begin position="137"/>
        <end position="156"/>
    </location>
</feature>
<dbReference type="InterPro" id="IPR000109">
    <property type="entry name" value="POT_fam"/>
</dbReference>
<keyword evidence="5 8" id="KW-0472">Membrane</keyword>
<accession>A0A7J0HC47</accession>
<comment type="similarity">
    <text evidence="6">Belongs to the major facilitator superfamily. Phosphate:H(+) symporter (TC 2.A.1.9) family.</text>
</comment>
<evidence type="ECO:0000256" key="3">
    <source>
        <dbReference type="ARBA" id="ARBA00022692"/>
    </source>
</evidence>
<feature type="transmembrane region" description="Helical" evidence="8">
    <location>
        <begin position="210"/>
        <end position="232"/>
    </location>
</feature>
<evidence type="ECO:0000256" key="4">
    <source>
        <dbReference type="ARBA" id="ARBA00022989"/>
    </source>
</evidence>
<protein>
    <submittedName>
        <fullName evidence="9">Major facilitator superfamily protein</fullName>
    </submittedName>
</protein>
<gene>
    <name evidence="9" type="ORF">Acr_28g0012400</name>
</gene>
<evidence type="ECO:0000256" key="8">
    <source>
        <dbReference type="SAM" id="Phobius"/>
    </source>
</evidence>
<dbReference type="EMBL" id="BJWL01000028">
    <property type="protein sequence ID" value="GFZ20535.1"/>
    <property type="molecule type" value="Genomic_DNA"/>
</dbReference>
<name>A0A7J0HC47_9ERIC</name>
<dbReference type="GO" id="GO:0022857">
    <property type="term" value="F:transmembrane transporter activity"/>
    <property type="evidence" value="ECO:0007669"/>
    <property type="project" value="InterPro"/>
</dbReference>
<dbReference type="PROSITE" id="PS51257">
    <property type="entry name" value="PROKAR_LIPOPROTEIN"/>
    <property type="match status" value="1"/>
</dbReference>
<evidence type="ECO:0000256" key="2">
    <source>
        <dbReference type="ARBA" id="ARBA00005982"/>
    </source>
</evidence>
<evidence type="ECO:0000313" key="9">
    <source>
        <dbReference type="EMBL" id="GFZ20535.1"/>
    </source>
</evidence>
<keyword evidence="10" id="KW-1185">Reference proteome</keyword>
<feature type="region of interest" description="Disordered" evidence="7">
    <location>
        <begin position="103"/>
        <end position="131"/>
    </location>
</feature>
<evidence type="ECO:0000256" key="1">
    <source>
        <dbReference type="ARBA" id="ARBA00004141"/>
    </source>
</evidence>
<dbReference type="Gene3D" id="1.20.1250.20">
    <property type="entry name" value="MFS general substrate transporter like domains"/>
    <property type="match status" value="1"/>
</dbReference>
<evidence type="ECO:0000256" key="7">
    <source>
        <dbReference type="SAM" id="MobiDB-lite"/>
    </source>
</evidence>
<keyword evidence="3 8" id="KW-0812">Transmembrane</keyword>